<evidence type="ECO:0000256" key="1">
    <source>
        <dbReference type="SAM" id="MobiDB-lite"/>
    </source>
</evidence>
<dbReference type="KEGG" id="ksn:43587512"/>
<evidence type="ECO:0000313" key="3">
    <source>
        <dbReference type="Proteomes" id="UP000322225"/>
    </source>
</evidence>
<reference evidence="2" key="1">
    <citation type="submission" date="2017-08" db="EMBL/GenBank/DDBJ databases">
        <authorList>
            <person name="Cuomo C."/>
            <person name="Billmyre B."/>
            <person name="Heitman J."/>
        </authorList>
    </citation>
    <scope>NUCLEOTIDE SEQUENCE</scope>
    <source>
        <strain evidence="2">CBS 12478</strain>
    </source>
</reference>
<evidence type="ECO:0000313" key="2">
    <source>
        <dbReference type="EMBL" id="WWD21010.1"/>
    </source>
</evidence>
<reference evidence="2" key="2">
    <citation type="submission" date="2024-01" db="EMBL/GenBank/DDBJ databases">
        <title>Comparative genomics of Cryptococcus and Kwoniella reveals pathogenesis evolution and contrasting modes of karyotype evolution via chromosome fusion or intercentromeric recombination.</title>
        <authorList>
            <person name="Coelho M.A."/>
            <person name="David-Palma M."/>
            <person name="Shea T."/>
            <person name="Bowers K."/>
            <person name="McGinley-Smith S."/>
            <person name="Mohammad A.W."/>
            <person name="Gnirke A."/>
            <person name="Yurkov A.M."/>
            <person name="Nowrousian M."/>
            <person name="Sun S."/>
            <person name="Cuomo C.A."/>
            <person name="Heitman J."/>
        </authorList>
    </citation>
    <scope>NUCLEOTIDE SEQUENCE</scope>
    <source>
        <strain evidence="2">CBS 12478</strain>
    </source>
</reference>
<feature type="compositionally biased region" description="Pro residues" evidence="1">
    <location>
        <begin position="541"/>
        <end position="554"/>
    </location>
</feature>
<accession>A0AAJ8MYT9</accession>
<protein>
    <recommendedName>
        <fullName evidence="4">RRM domain-containing protein</fullName>
    </recommendedName>
</protein>
<feature type="compositionally biased region" description="Pro residues" evidence="1">
    <location>
        <begin position="85"/>
        <end position="99"/>
    </location>
</feature>
<feature type="region of interest" description="Disordered" evidence="1">
    <location>
        <begin position="14"/>
        <end position="64"/>
    </location>
</feature>
<dbReference type="AlphaFoldDB" id="A0AAJ8MYT9"/>
<evidence type="ECO:0008006" key="4">
    <source>
        <dbReference type="Google" id="ProtNLM"/>
    </source>
</evidence>
<feature type="compositionally biased region" description="Low complexity" evidence="1">
    <location>
        <begin position="100"/>
        <end position="109"/>
    </location>
</feature>
<dbReference type="RefSeq" id="XP_031862247.2">
    <property type="nucleotide sequence ID" value="XM_032003389.2"/>
</dbReference>
<sequence length="554" mass="62675">MPADCLYTSKRFNQTNIQDNSNSKMDRLEAVDLPPNKKQKTSVLTSARLPPRPSSVLGTETSTHDSRIGIDLAHHRGVHAENAGLPPPHPSLPSKPPLPSLSRSELPPSQAGPSSDSTKRSRQPLPLLPEDDELYDPFQYRHLDDVIAISATGVVVGNLMHEAWSSVEEMRYAVWKRFRPCGEISAIHAPVAPEPQAARVVCLEFTSEEGARRALAKNEVYEYDDQTQVMFVHSRFYTSNGWRVTPRSTLEAIQMDIADNIERFSTFREAKEYEMDPTSDMMTDETLPMTPAPQVHPFSTLDDKHWPPIFDLEYSVSGSAGIFGTNMVATHNILSLSNKYQDDQLLSNRRAAASKLPDFPVIMEKDGRSWKGHNGQYFVWESEHGDNSLARRKLFAQIESKKSKHRPLYRGVDRKLGFSFPPDVQDYLKVSQLGWSDYKDPDAELEGIKRLAATKSREILENIGLSDLVQAYGELHIDVQEDETTRMGRDRARMQREWVKAHPGQSYKPMFTLDYRYDKDAQEQDIGYDPDVPLEFSEPLPSTPLPRTPSPPLS</sequence>
<proteinExistence type="predicted"/>
<gene>
    <name evidence="2" type="ORF">CI109_105491</name>
</gene>
<dbReference type="EMBL" id="CP144060">
    <property type="protein sequence ID" value="WWD21010.1"/>
    <property type="molecule type" value="Genomic_DNA"/>
</dbReference>
<keyword evidence="3" id="KW-1185">Reference proteome</keyword>
<feature type="region of interest" description="Disordered" evidence="1">
    <location>
        <begin position="522"/>
        <end position="554"/>
    </location>
</feature>
<feature type="compositionally biased region" description="Polar residues" evidence="1">
    <location>
        <begin position="14"/>
        <end position="23"/>
    </location>
</feature>
<dbReference type="GeneID" id="43587512"/>
<dbReference type="CDD" id="cd00590">
    <property type="entry name" value="RRM_SF"/>
    <property type="match status" value="1"/>
</dbReference>
<dbReference type="Proteomes" id="UP000322225">
    <property type="component" value="Chromosome 10"/>
</dbReference>
<name>A0AAJ8MYT9_9TREE</name>
<feature type="region of interest" description="Disordered" evidence="1">
    <location>
        <begin position="80"/>
        <end position="130"/>
    </location>
</feature>
<organism evidence="2 3">
    <name type="scientific">Kwoniella shandongensis</name>
    <dbReference type="NCBI Taxonomy" id="1734106"/>
    <lineage>
        <taxon>Eukaryota</taxon>
        <taxon>Fungi</taxon>
        <taxon>Dikarya</taxon>
        <taxon>Basidiomycota</taxon>
        <taxon>Agaricomycotina</taxon>
        <taxon>Tremellomycetes</taxon>
        <taxon>Tremellales</taxon>
        <taxon>Cryptococcaceae</taxon>
        <taxon>Kwoniella</taxon>
    </lineage>
</organism>